<reference evidence="2" key="1">
    <citation type="submission" date="2017-02" db="UniProtKB">
        <authorList>
            <consortium name="WormBaseParasite"/>
        </authorList>
    </citation>
    <scope>IDENTIFICATION</scope>
</reference>
<evidence type="ECO:0000313" key="2">
    <source>
        <dbReference type="WBParaSite" id="SPAL_0001121100.1"/>
    </source>
</evidence>
<dbReference type="AlphaFoldDB" id="A0A0N5BZM0"/>
<keyword evidence="1" id="KW-1185">Reference proteome</keyword>
<organism evidence="1 2">
    <name type="scientific">Strongyloides papillosus</name>
    <name type="common">Intestinal threadworm</name>
    <dbReference type="NCBI Taxonomy" id="174720"/>
    <lineage>
        <taxon>Eukaryota</taxon>
        <taxon>Metazoa</taxon>
        <taxon>Ecdysozoa</taxon>
        <taxon>Nematoda</taxon>
        <taxon>Chromadorea</taxon>
        <taxon>Rhabditida</taxon>
        <taxon>Tylenchina</taxon>
        <taxon>Panagrolaimomorpha</taxon>
        <taxon>Strongyloidoidea</taxon>
        <taxon>Strongyloididae</taxon>
        <taxon>Strongyloides</taxon>
    </lineage>
</organism>
<proteinExistence type="predicted"/>
<name>A0A0N5BZM0_STREA</name>
<protein>
    <submittedName>
        <fullName evidence="2">Uncharacterized protein</fullName>
    </submittedName>
</protein>
<accession>A0A0N5BZM0</accession>
<sequence length="161" mass="18342">MKVTRGNLKSLTRKIIEENDYEGLLVIATFNIVNVKINGYILEEIHKISDLGSFRETFECEVKVMRKAIEVDIFNTQKLHLLSDSNGFFHVPYEESKEDNIIKMPVSTDSTPSNFSSASLLSTPTPIRRTENLVNTNSRKRRSLDNTCNLLLNKNSLLHPS</sequence>
<evidence type="ECO:0000313" key="1">
    <source>
        <dbReference type="Proteomes" id="UP000046392"/>
    </source>
</evidence>
<dbReference type="WBParaSite" id="SPAL_0001121100.1">
    <property type="protein sequence ID" value="SPAL_0001121100.1"/>
    <property type="gene ID" value="SPAL_0001121100"/>
</dbReference>
<dbReference type="Proteomes" id="UP000046392">
    <property type="component" value="Unplaced"/>
</dbReference>